<proteinExistence type="predicted"/>
<evidence type="ECO:0000313" key="1">
    <source>
        <dbReference type="EMBL" id="VEL19278.1"/>
    </source>
</evidence>
<dbReference type="EMBL" id="CAAALY010040871">
    <property type="protein sequence ID" value="VEL19278.1"/>
    <property type="molecule type" value="Genomic_DNA"/>
</dbReference>
<gene>
    <name evidence="1" type="ORF">PXEA_LOCUS12718</name>
</gene>
<comment type="caution">
    <text evidence="1">The sequence shown here is derived from an EMBL/GenBank/DDBJ whole genome shotgun (WGS) entry which is preliminary data.</text>
</comment>
<sequence length="80" mass="8832">MEVWMFRGFLCWLNECWELGEVWKRASVCLCSSHVCAGRTLTVGGAAQRDLAMPSRGNASAGVCGNTGFDECLERSRRNS</sequence>
<organism evidence="1 2">
    <name type="scientific">Protopolystoma xenopodis</name>
    <dbReference type="NCBI Taxonomy" id="117903"/>
    <lineage>
        <taxon>Eukaryota</taxon>
        <taxon>Metazoa</taxon>
        <taxon>Spiralia</taxon>
        <taxon>Lophotrochozoa</taxon>
        <taxon>Platyhelminthes</taxon>
        <taxon>Monogenea</taxon>
        <taxon>Polyopisthocotylea</taxon>
        <taxon>Polystomatidea</taxon>
        <taxon>Polystomatidae</taxon>
        <taxon>Protopolystoma</taxon>
    </lineage>
</organism>
<accession>A0A3S5A435</accession>
<keyword evidence="2" id="KW-1185">Reference proteome</keyword>
<reference evidence="1" key="1">
    <citation type="submission" date="2018-11" db="EMBL/GenBank/DDBJ databases">
        <authorList>
            <consortium name="Pathogen Informatics"/>
        </authorList>
    </citation>
    <scope>NUCLEOTIDE SEQUENCE</scope>
</reference>
<dbReference type="AlphaFoldDB" id="A0A3S5A435"/>
<name>A0A3S5A435_9PLAT</name>
<dbReference type="Proteomes" id="UP000784294">
    <property type="component" value="Unassembled WGS sequence"/>
</dbReference>
<evidence type="ECO:0000313" key="2">
    <source>
        <dbReference type="Proteomes" id="UP000784294"/>
    </source>
</evidence>
<protein>
    <submittedName>
        <fullName evidence="1">Uncharacterized protein</fullName>
    </submittedName>
</protein>